<dbReference type="EC" id="2.7.11.1" evidence="2"/>
<dbReference type="AlphaFoldDB" id="A0A9Q0HMB7"/>
<dbReference type="PANTHER" id="PTHR47974">
    <property type="entry name" value="OS07G0415500 PROTEIN"/>
    <property type="match status" value="1"/>
</dbReference>
<dbReference type="InterPro" id="IPR003609">
    <property type="entry name" value="Pan_app"/>
</dbReference>
<evidence type="ECO:0000256" key="11">
    <source>
        <dbReference type="ARBA" id="ARBA00022989"/>
    </source>
</evidence>
<dbReference type="PROSITE" id="PS50948">
    <property type="entry name" value="PAN"/>
    <property type="match status" value="1"/>
</dbReference>
<dbReference type="PANTHER" id="PTHR47974:SF4">
    <property type="entry name" value="RECEPTOR-LIKE SERINE_THREONINE-PROTEIN KINASE"/>
    <property type="match status" value="1"/>
</dbReference>
<evidence type="ECO:0000256" key="3">
    <source>
        <dbReference type="ARBA" id="ARBA00022527"/>
    </source>
</evidence>
<dbReference type="PROSITE" id="PS50026">
    <property type="entry name" value="EGF_3"/>
    <property type="match status" value="1"/>
</dbReference>
<organism evidence="22 23">
    <name type="scientific">Rhynchospora breviuscula</name>
    <dbReference type="NCBI Taxonomy" id="2022672"/>
    <lineage>
        <taxon>Eukaryota</taxon>
        <taxon>Viridiplantae</taxon>
        <taxon>Streptophyta</taxon>
        <taxon>Embryophyta</taxon>
        <taxon>Tracheophyta</taxon>
        <taxon>Spermatophyta</taxon>
        <taxon>Magnoliopsida</taxon>
        <taxon>Liliopsida</taxon>
        <taxon>Poales</taxon>
        <taxon>Cyperaceae</taxon>
        <taxon>Cyperoideae</taxon>
        <taxon>Rhynchosporeae</taxon>
        <taxon>Rhynchospora</taxon>
    </lineage>
</organism>
<dbReference type="Gene3D" id="3.30.200.20">
    <property type="entry name" value="Phosphorylase Kinase, domain 1"/>
    <property type="match status" value="1"/>
</dbReference>
<evidence type="ECO:0000256" key="6">
    <source>
        <dbReference type="ARBA" id="ARBA00022692"/>
    </source>
</evidence>
<dbReference type="GO" id="GO:0005524">
    <property type="term" value="F:ATP binding"/>
    <property type="evidence" value="ECO:0007669"/>
    <property type="project" value="UniProtKB-KW"/>
</dbReference>
<dbReference type="GO" id="GO:0016020">
    <property type="term" value="C:membrane"/>
    <property type="evidence" value="ECO:0007669"/>
    <property type="project" value="UniProtKB-SubCell"/>
</dbReference>
<dbReference type="Pfam" id="PF07714">
    <property type="entry name" value="PK_Tyr_Ser-Thr"/>
    <property type="match status" value="1"/>
</dbReference>
<dbReference type="InterPro" id="IPR001245">
    <property type="entry name" value="Ser-Thr/Tyr_kinase_cat_dom"/>
</dbReference>
<comment type="caution">
    <text evidence="18">Lacks conserved residue(s) required for the propagation of feature annotation.</text>
</comment>
<evidence type="ECO:0000259" key="19">
    <source>
        <dbReference type="PROSITE" id="PS50011"/>
    </source>
</evidence>
<keyword evidence="4 18" id="KW-0245">EGF-like domain</keyword>
<keyword evidence="3" id="KW-0723">Serine/threonine-protein kinase</keyword>
<evidence type="ECO:0000259" key="21">
    <source>
        <dbReference type="PROSITE" id="PS50948"/>
    </source>
</evidence>
<evidence type="ECO:0000256" key="16">
    <source>
        <dbReference type="ARBA" id="ARBA00047899"/>
    </source>
</evidence>
<keyword evidence="23" id="KW-1185">Reference proteome</keyword>
<comment type="catalytic activity">
    <reaction evidence="17">
        <text>L-seryl-[protein] + ATP = O-phospho-L-seryl-[protein] + ADP + H(+)</text>
        <dbReference type="Rhea" id="RHEA:17989"/>
        <dbReference type="Rhea" id="RHEA-COMP:9863"/>
        <dbReference type="Rhea" id="RHEA-COMP:11604"/>
        <dbReference type="ChEBI" id="CHEBI:15378"/>
        <dbReference type="ChEBI" id="CHEBI:29999"/>
        <dbReference type="ChEBI" id="CHEBI:30616"/>
        <dbReference type="ChEBI" id="CHEBI:83421"/>
        <dbReference type="ChEBI" id="CHEBI:456216"/>
        <dbReference type="EC" id="2.7.11.1"/>
    </reaction>
</comment>
<dbReference type="GO" id="GO:0004674">
    <property type="term" value="F:protein serine/threonine kinase activity"/>
    <property type="evidence" value="ECO:0007669"/>
    <property type="project" value="UniProtKB-KW"/>
</dbReference>
<keyword evidence="14" id="KW-0675">Receptor</keyword>
<dbReference type="Gene3D" id="3.50.4.10">
    <property type="entry name" value="Hepatocyte Growth Factor"/>
    <property type="match status" value="1"/>
</dbReference>
<evidence type="ECO:0000256" key="1">
    <source>
        <dbReference type="ARBA" id="ARBA00004479"/>
    </source>
</evidence>
<keyword evidence="5" id="KW-0808">Transferase</keyword>
<evidence type="ECO:0000256" key="8">
    <source>
        <dbReference type="ARBA" id="ARBA00022741"/>
    </source>
</evidence>
<comment type="catalytic activity">
    <reaction evidence="16">
        <text>L-threonyl-[protein] + ATP = O-phospho-L-threonyl-[protein] + ADP + H(+)</text>
        <dbReference type="Rhea" id="RHEA:46608"/>
        <dbReference type="Rhea" id="RHEA-COMP:11060"/>
        <dbReference type="Rhea" id="RHEA-COMP:11605"/>
        <dbReference type="ChEBI" id="CHEBI:15378"/>
        <dbReference type="ChEBI" id="CHEBI:30013"/>
        <dbReference type="ChEBI" id="CHEBI:30616"/>
        <dbReference type="ChEBI" id="CHEBI:61977"/>
        <dbReference type="ChEBI" id="CHEBI:456216"/>
        <dbReference type="EC" id="2.7.11.1"/>
    </reaction>
</comment>
<dbReference type="InterPro" id="IPR000719">
    <property type="entry name" value="Prot_kinase_dom"/>
</dbReference>
<keyword evidence="11" id="KW-1133">Transmembrane helix</keyword>
<evidence type="ECO:0000256" key="5">
    <source>
        <dbReference type="ARBA" id="ARBA00022679"/>
    </source>
</evidence>
<dbReference type="InterPro" id="IPR000742">
    <property type="entry name" value="EGF"/>
</dbReference>
<comment type="caution">
    <text evidence="22">The sequence shown here is derived from an EMBL/GenBank/DDBJ whole genome shotgun (WGS) entry which is preliminary data.</text>
</comment>
<evidence type="ECO:0000256" key="7">
    <source>
        <dbReference type="ARBA" id="ARBA00022729"/>
    </source>
</evidence>
<feature type="domain" description="Protein kinase" evidence="19">
    <location>
        <begin position="61"/>
        <end position="383"/>
    </location>
</feature>
<name>A0A9Q0HMB7_9POAL</name>
<dbReference type="CDD" id="cd00053">
    <property type="entry name" value="EGF"/>
    <property type="match status" value="1"/>
</dbReference>
<evidence type="ECO:0000259" key="20">
    <source>
        <dbReference type="PROSITE" id="PS50026"/>
    </source>
</evidence>
<evidence type="ECO:0000256" key="14">
    <source>
        <dbReference type="ARBA" id="ARBA00023170"/>
    </source>
</evidence>
<keyword evidence="9" id="KW-0418">Kinase</keyword>
<evidence type="ECO:0000256" key="4">
    <source>
        <dbReference type="ARBA" id="ARBA00022536"/>
    </source>
</evidence>
<evidence type="ECO:0000313" key="22">
    <source>
        <dbReference type="EMBL" id="KAJ1690810.1"/>
    </source>
</evidence>
<dbReference type="Gene3D" id="1.10.510.10">
    <property type="entry name" value="Transferase(Phosphotransferase) domain 1"/>
    <property type="match status" value="1"/>
</dbReference>
<dbReference type="Pfam" id="PF00069">
    <property type="entry name" value="Pkinase"/>
    <property type="match status" value="1"/>
</dbReference>
<evidence type="ECO:0000256" key="15">
    <source>
        <dbReference type="ARBA" id="ARBA00023180"/>
    </source>
</evidence>
<keyword evidence="6" id="KW-0812">Transmembrane</keyword>
<evidence type="ECO:0000256" key="18">
    <source>
        <dbReference type="PROSITE-ProRule" id="PRU00076"/>
    </source>
</evidence>
<dbReference type="OrthoDB" id="5857966at2759"/>
<dbReference type="Proteomes" id="UP001151287">
    <property type="component" value="Unassembled WGS sequence"/>
</dbReference>
<feature type="domain" description="Apple" evidence="21">
    <location>
        <begin position="45"/>
        <end position="139"/>
    </location>
</feature>
<keyword evidence="12" id="KW-0472">Membrane</keyword>
<dbReference type="EMBL" id="JAMQYH010000004">
    <property type="protein sequence ID" value="KAJ1690810.1"/>
    <property type="molecule type" value="Genomic_DNA"/>
</dbReference>
<keyword evidence="7" id="KW-0732">Signal</keyword>
<evidence type="ECO:0000256" key="10">
    <source>
        <dbReference type="ARBA" id="ARBA00022840"/>
    </source>
</evidence>
<keyword evidence="10" id="KW-0067">ATP-binding</keyword>
<evidence type="ECO:0000313" key="23">
    <source>
        <dbReference type="Proteomes" id="UP001151287"/>
    </source>
</evidence>
<evidence type="ECO:0000256" key="12">
    <source>
        <dbReference type="ARBA" id="ARBA00023136"/>
    </source>
</evidence>
<evidence type="ECO:0000256" key="2">
    <source>
        <dbReference type="ARBA" id="ARBA00012513"/>
    </source>
</evidence>
<evidence type="ECO:0000256" key="17">
    <source>
        <dbReference type="ARBA" id="ARBA00048679"/>
    </source>
</evidence>
<dbReference type="FunFam" id="3.30.200.20:FF:000059">
    <property type="entry name" value="S-receptor-like serine/threonine-protein kinase"/>
    <property type="match status" value="1"/>
</dbReference>
<keyword evidence="13" id="KW-1015">Disulfide bond</keyword>
<gene>
    <name evidence="22" type="ORF">LUZ63_014965</name>
</gene>
<dbReference type="SUPFAM" id="SSF56112">
    <property type="entry name" value="Protein kinase-like (PK-like)"/>
    <property type="match status" value="1"/>
</dbReference>
<accession>A0A9Q0HMB7</accession>
<comment type="subcellular location">
    <subcellularLocation>
        <location evidence="1">Membrane</location>
        <topology evidence="1">Single-pass type I membrane protein</topology>
    </subcellularLocation>
</comment>
<feature type="domain" description="EGF-like" evidence="20">
    <location>
        <begin position="3"/>
        <end position="39"/>
    </location>
</feature>
<keyword evidence="15" id="KW-0325">Glycoprotein</keyword>
<evidence type="ECO:0000256" key="13">
    <source>
        <dbReference type="ARBA" id="ARBA00023157"/>
    </source>
</evidence>
<dbReference type="Pfam" id="PF00024">
    <property type="entry name" value="PAN_1"/>
    <property type="match status" value="1"/>
</dbReference>
<dbReference type="InterPro" id="IPR011009">
    <property type="entry name" value="Kinase-like_dom_sf"/>
</dbReference>
<proteinExistence type="predicted"/>
<keyword evidence="8" id="KW-0547">Nucleotide-binding</keyword>
<sequence length="392" mass="44312">MALTNPCDIHGFCGMNGLCVYAPTPTCTCPPGYQMSDPSNWSKCCRRTFQFNLSNTSLNQAWFWPLPGSGYWGSPIRVDKSSSLENCKDLCSGDSSCQAVQFENPNGHCYLMASFFNGKFPQVREHKPSKIEEGYKRISNKFRRYSYKELEKATGKFKDVVGRGGSGIVYKEVLDDQRVVAVKKLEDASFGEEEFQVELSVIRRIYHKNLVRVWGFCSEQSYRILPENILLGKDFKPQITDFGLAKLLNRGGENPNFSRIRGTRGYIAPEWACGLPITSKVDVYSYGVLLIELVIGVRVSDWILNGCKLEVEMGLNGLVMVLKEKSKSHEPYRVADFADSRLRGQFSFSQAAAMVRLAIDCLEEDWNKRPSMSSVVQILHSLDLNANSKKYR</sequence>
<protein>
    <recommendedName>
        <fullName evidence="2">non-specific serine/threonine protein kinase</fullName>
        <ecNumber evidence="2">2.7.11.1</ecNumber>
    </recommendedName>
</protein>
<evidence type="ECO:0000256" key="9">
    <source>
        <dbReference type="ARBA" id="ARBA00022777"/>
    </source>
</evidence>
<dbReference type="PROSITE" id="PS50011">
    <property type="entry name" value="PROTEIN_KINASE_DOM"/>
    <property type="match status" value="1"/>
</dbReference>
<reference evidence="22" key="1">
    <citation type="journal article" date="2022" name="Cell">
        <title>Repeat-based holocentromeres influence genome architecture and karyotype evolution.</title>
        <authorList>
            <person name="Hofstatter P.G."/>
            <person name="Thangavel G."/>
            <person name="Lux T."/>
            <person name="Neumann P."/>
            <person name="Vondrak T."/>
            <person name="Novak P."/>
            <person name="Zhang M."/>
            <person name="Costa L."/>
            <person name="Castellani M."/>
            <person name="Scott A."/>
            <person name="Toegelov H."/>
            <person name="Fuchs J."/>
            <person name="Mata-Sucre Y."/>
            <person name="Dias Y."/>
            <person name="Vanzela A.L.L."/>
            <person name="Huettel B."/>
            <person name="Almeida C.C.S."/>
            <person name="Simkova H."/>
            <person name="Souza G."/>
            <person name="Pedrosa-Harand A."/>
            <person name="Macas J."/>
            <person name="Mayer K.F.X."/>
            <person name="Houben A."/>
            <person name="Marques A."/>
        </authorList>
    </citation>
    <scope>NUCLEOTIDE SEQUENCE</scope>
    <source>
        <strain evidence="22">RhyBre1mFocal</strain>
    </source>
</reference>